<keyword evidence="3 4" id="KW-0975">Bacterial flagellum</keyword>
<keyword evidence="2 4" id="KW-0547">Nucleotide-binding</keyword>
<feature type="domain" description="Type III secretion system flagellar brake protein YcgR PilZN" evidence="6">
    <location>
        <begin position="18"/>
        <end position="124"/>
    </location>
</feature>
<keyword evidence="1 4" id="KW-0973">c-di-GMP</keyword>
<protein>
    <recommendedName>
        <fullName evidence="4">Flagellar brake protein YcgR</fullName>
    </recommendedName>
    <alternativeName>
        <fullName evidence="4">Cyclic di-GMP binding protein YcgR</fullName>
    </alternativeName>
</protein>
<evidence type="ECO:0000313" key="7">
    <source>
        <dbReference type="EMBL" id="MDQ9170815.1"/>
    </source>
</evidence>
<evidence type="ECO:0000256" key="3">
    <source>
        <dbReference type="ARBA" id="ARBA00023143"/>
    </source>
</evidence>
<sequence length="257" mass="28959">MDTQHKESDEAPEELNRYQVVSRREIISILRTLANQNQLIRMQVDNGSETIMTSVLGVEEASNLMVIDCSRSASVNQKITDSRQFSFETALDSIRILFSADKIDLCEYDGREAFMLPIPKGLVRLQRREYYRVPTPVVNPVRCSIRVQNQADKPAQVLSFPLHNISGGGIAIIDENKLLDDTIGRIYKDCKIDFPGGTLVVATLEIRNSQEIKLSNGKLIRRIGCLFVDLPTAMMSAVQRYITKLERDQAARNKGLS</sequence>
<evidence type="ECO:0000313" key="8">
    <source>
        <dbReference type="Proteomes" id="UP001225596"/>
    </source>
</evidence>
<name>A0ABU1BP83_9BURK</name>
<dbReference type="InterPro" id="IPR009875">
    <property type="entry name" value="PilZ_domain"/>
</dbReference>
<accession>A0ABU1BP83</accession>
<comment type="caution">
    <text evidence="7">The sequence shown here is derived from an EMBL/GenBank/DDBJ whole genome shotgun (WGS) entry which is preliminary data.</text>
</comment>
<organism evidence="7 8">
    <name type="scientific">Keguizhuia sedimenti</name>
    <dbReference type="NCBI Taxonomy" id="3064264"/>
    <lineage>
        <taxon>Bacteria</taxon>
        <taxon>Pseudomonadati</taxon>
        <taxon>Pseudomonadota</taxon>
        <taxon>Betaproteobacteria</taxon>
        <taxon>Burkholderiales</taxon>
        <taxon>Oxalobacteraceae</taxon>
        <taxon>Keguizhuia</taxon>
    </lineage>
</organism>
<keyword evidence="7" id="KW-0966">Cell projection</keyword>
<proteinExistence type="inferred from homology"/>
<comment type="similarity">
    <text evidence="4">Belongs to the YcgR family.</text>
</comment>
<reference evidence="7 8" key="1">
    <citation type="submission" date="2023-08" db="EMBL/GenBank/DDBJ databases">
        <title>Oxalobacteraceae gen .nov., isolated from river sludge outside the plant.</title>
        <authorList>
            <person name="Zhao S.Y."/>
        </authorList>
    </citation>
    <scope>NUCLEOTIDE SEQUENCE [LARGE SCALE GENOMIC DNA]</scope>
    <source>
        <strain evidence="7 8">R-40</strain>
    </source>
</reference>
<dbReference type="RefSeq" id="WP_338436747.1">
    <property type="nucleotide sequence ID" value="NZ_JAUYVH010000005.1"/>
</dbReference>
<dbReference type="Gene3D" id="2.30.110.10">
    <property type="entry name" value="Electron Transport, Fmn-binding Protein, Chain A"/>
    <property type="match status" value="1"/>
</dbReference>
<dbReference type="Pfam" id="PF07317">
    <property type="entry name" value="PilZN"/>
    <property type="match status" value="1"/>
</dbReference>
<feature type="domain" description="PilZ" evidence="5">
    <location>
        <begin position="126"/>
        <end position="243"/>
    </location>
</feature>
<evidence type="ECO:0000256" key="4">
    <source>
        <dbReference type="HAMAP-Rule" id="MF_01457"/>
    </source>
</evidence>
<comment type="subcellular location">
    <subcellularLocation>
        <location evidence="4">Bacterial flagellum basal body</location>
    </subcellularLocation>
</comment>
<dbReference type="InterPro" id="IPR009926">
    <property type="entry name" value="T3SS_YcgR_PilZN"/>
</dbReference>
<evidence type="ECO:0000259" key="5">
    <source>
        <dbReference type="Pfam" id="PF07238"/>
    </source>
</evidence>
<comment type="function">
    <text evidence="4">Acts as a flagellar brake, regulating swimming and swarming in a bis-(3'-5') cyclic diguanylic acid (c-di-GMP)-dependent manner. Binds 1 c-di-GMP dimer per subunit. Increasing levels of c-di-GMP lead to decreased motility.</text>
</comment>
<evidence type="ECO:0000259" key="6">
    <source>
        <dbReference type="Pfam" id="PF07317"/>
    </source>
</evidence>
<dbReference type="Gene3D" id="2.40.10.220">
    <property type="entry name" value="predicted glycosyltransferase like domains"/>
    <property type="match status" value="1"/>
</dbReference>
<keyword evidence="8" id="KW-1185">Reference proteome</keyword>
<dbReference type="InterPro" id="IPR023787">
    <property type="entry name" value="T3SS_YcgR"/>
</dbReference>
<keyword evidence="7" id="KW-0282">Flagellum</keyword>
<dbReference type="HAMAP" id="MF_01457">
    <property type="entry name" value="YcgR"/>
    <property type="match status" value="1"/>
</dbReference>
<comment type="subunit">
    <text evidence="4">Monomer. Interacts with the flagellar basal bodies.</text>
</comment>
<gene>
    <name evidence="4" type="primary">ycgR</name>
    <name evidence="7" type="ORF">Q8A64_10380</name>
</gene>
<dbReference type="Pfam" id="PF07238">
    <property type="entry name" value="PilZ"/>
    <property type="match status" value="1"/>
</dbReference>
<dbReference type="Proteomes" id="UP001225596">
    <property type="component" value="Unassembled WGS sequence"/>
</dbReference>
<dbReference type="InterPro" id="IPR012349">
    <property type="entry name" value="Split_barrel_FMN-bd"/>
</dbReference>
<evidence type="ECO:0000256" key="2">
    <source>
        <dbReference type="ARBA" id="ARBA00022741"/>
    </source>
</evidence>
<dbReference type="EMBL" id="JAUYVH010000005">
    <property type="protein sequence ID" value="MDQ9170815.1"/>
    <property type="molecule type" value="Genomic_DNA"/>
</dbReference>
<evidence type="ECO:0000256" key="1">
    <source>
        <dbReference type="ARBA" id="ARBA00022636"/>
    </source>
</evidence>
<keyword evidence="7" id="KW-0969">Cilium</keyword>